<organism evidence="3 4">
    <name type="scientific">Anaerofustis stercorihominis</name>
    <dbReference type="NCBI Taxonomy" id="214853"/>
    <lineage>
        <taxon>Bacteria</taxon>
        <taxon>Bacillati</taxon>
        <taxon>Bacillota</taxon>
        <taxon>Clostridia</taxon>
        <taxon>Eubacteriales</taxon>
        <taxon>Eubacteriaceae</taxon>
        <taxon>Anaerofustis</taxon>
    </lineage>
</organism>
<dbReference type="InterPro" id="IPR052920">
    <property type="entry name" value="DNA-binding_regulatory"/>
</dbReference>
<dbReference type="InterPro" id="IPR029058">
    <property type="entry name" value="AB_hydrolase_fold"/>
</dbReference>
<name>A0A3E3DV73_9FIRM</name>
<evidence type="ECO:0000256" key="1">
    <source>
        <dbReference type="SAM" id="Phobius"/>
    </source>
</evidence>
<protein>
    <submittedName>
        <fullName evidence="3">Alpha/beta hydrolase</fullName>
    </submittedName>
</protein>
<dbReference type="SUPFAM" id="SSF53474">
    <property type="entry name" value="alpha/beta-Hydrolases"/>
    <property type="match status" value="1"/>
</dbReference>
<keyword evidence="1" id="KW-0472">Membrane</keyword>
<dbReference type="InterPro" id="IPR000073">
    <property type="entry name" value="AB_hydrolase_1"/>
</dbReference>
<sequence>MKKKFKIILSFIITSIFIIFLGMSYYIGNQVFLQSTQLTTCESTKEIINNSRRHAKYYNKISSKYIIEPINIISSLDKHKIPADYIYATKLKNKNNKTIILVHGLGGNRYSMYSIAEYFLQKGYNVISYDQRSSNENIAKYTTFGYLEKFDLIDYIDYVKKEAPNKTLGVFGTSCGGATSGLAIGYKDTDDKVDFLILDCPVSSMEWMIENEIKKMNIGIPTSYIMSCGNVVNKIKLGFYYKDAEVPKSISNIKTSTLIINSKKDTTTPYFMGKNIYDSIKSKNKKIWIVDNSEHTKIWFEHNKEYKNKINKFLK</sequence>
<proteinExistence type="predicted"/>
<keyword evidence="3" id="KW-0378">Hydrolase</keyword>
<evidence type="ECO:0000313" key="4">
    <source>
        <dbReference type="Proteomes" id="UP000261212"/>
    </source>
</evidence>
<evidence type="ECO:0000313" key="3">
    <source>
        <dbReference type="EMBL" id="RGD73180.1"/>
    </source>
</evidence>
<dbReference type="AlphaFoldDB" id="A0A3E3DV73"/>
<dbReference type="RefSeq" id="WP_117532699.1">
    <property type="nucleotide sequence ID" value="NZ_QUSM01000007.1"/>
</dbReference>
<dbReference type="PANTHER" id="PTHR43358">
    <property type="entry name" value="ALPHA/BETA-HYDROLASE"/>
    <property type="match status" value="1"/>
</dbReference>
<gene>
    <name evidence="3" type="ORF">DW687_10580</name>
</gene>
<feature type="domain" description="AB hydrolase-1" evidence="2">
    <location>
        <begin position="98"/>
        <end position="208"/>
    </location>
</feature>
<dbReference type="PANTHER" id="PTHR43358:SF4">
    <property type="entry name" value="ALPHA_BETA HYDROLASE FOLD-1 DOMAIN-CONTAINING PROTEIN"/>
    <property type="match status" value="1"/>
</dbReference>
<feature type="transmembrane region" description="Helical" evidence="1">
    <location>
        <begin position="7"/>
        <end position="27"/>
    </location>
</feature>
<accession>A0A3E3DV73</accession>
<dbReference type="Proteomes" id="UP000261212">
    <property type="component" value="Unassembled WGS sequence"/>
</dbReference>
<keyword evidence="1" id="KW-0812">Transmembrane</keyword>
<dbReference type="EMBL" id="QUSM01000007">
    <property type="protein sequence ID" value="RGD73180.1"/>
    <property type="molecule type" value="Genomic_DNA"/>
</dbReference>
<dbReference type="Pfam" id="PF00561">
    <property type="entry name" value="Abhydrolase_1"/>
    <property type="match status" value="1"/>
</dbReference>
<keyword evidence="1" id="KW-1133">Transmembrane helix</keyword>
<evidence type="ECO:0000259" key="2">
    <source>
        <dbReference type="Pfam" id="PF00561"/>
    </source>
</evidence>
<reference evidence="3 4" key="1">
    <citation type="submission" date="2018-08" db="EMBL/GenBank/DDBJ databases">
        <title>A genome reference for cultivated species of the human gut microbiota.</title>
        <authorList>
            <person name="Zou Y."/>
            <person name="Xue W."/>
            <person name="Luo G."/>
        </authorList>
    </citation>
    <scope>NUCLEOTIDE SEQUENCE [LARGE SCALE GENOMIC DNA]</scope>
    <source>
        <strain evidence="3 4">AM25-6</strain>
    </source>
</reference>
<comment type="caution">
    <text evidence="3">The sequence shown here is derived from an EMBL/GenBank/DDBJ whole genome shotgun (WGS) entry which is preliminary data.</text>
</comment>
<dbReference type="Gene3D" id="3.40.50.1820">
    <property type="entry name" value="alpha/beta hydrolase"/>
    <property type="match status" value="1"/>
</dbReference>
<dbReference type="GO" id="GO:0016787">
    <property type="term" value="F:hydrolase activity"/>
    <property type="evidence" value="ECO:0007669"/>
    <property type="project" value="UniProtKB-KW"/>
</dbReference>